<evidence type="ECO:0000313" key="2">
    <source>
        <dbReference type="Proteomes" id="UP000228934"/>
    </source>
</evidence>
<proteinExistence type="predicted"/>
<sequence>MYKVIYSSVICLSVSLHHGRYMQYSMFNSPPALSLICSMETDTPTTEDIQILKKTMETEAVQVLHNSPQEQKILLKRSDLPQDIYTIRALESHRRAEEYLSSSQEAL</sequence>
<protein>
    <submittedName>
        <fullName evidence="1">Uncharacterized protein</fullName>
    </submittedName>
</protein>
<dbReference type="OrthoDB" id="9894501at2759"/>
<evidence type="ECO:0000313" key="1">
    <source>
        <dbReference type="EMBL" id="PIO23067.1"/>
    </source>
</evidence>
<name>A0A2G9R5B8_AQUCT</name>
<dbReference type="AlphaFoldDB" id="A0A2G9R5B8"/>
<organism evidence="1 2">
    <name type="scientific">Aquarana catesbeiana</name>
    <name type="common">American bullfrog</name>
    <name type="synonym">Rana catesbeiana</name>
    <dbReference type="NCBI Taxonomy" id="8400"/>
    <lineage>
        <taxon>Eukaryota</taxon>
        <taxon>Metazoa</taxon>
        <taxon>Chordata</taxon>
        <taxon>Craniata</taxon>
        <taxon>Vertebrata</taxon>
        <taxon>Euteleostomi</taxon>
        <taxon>Amphibia</taxon>
        <taxon>Batrachia</taxon>
        <taxon>Anura</taxon>
        <taxon>Neobatrachia</taxon>
        <taxon>Ranoidea</taxon>
        <taxon>Ranidae</taxon>
        <taxon>Aquarana</taxon>
    </lineage>
</organism>
<keyword evidence="2" id="KW-1185">Reference proteome</keyword>
<dbReference type="Proteomes" id="UP000228934">
    <property type="component" value="Unassembled WGS sequence"/>
</dbReference>
<gene>
    <name evidence="1" type="ORF">AB205_0040710</name>
</gene>
<reference evidence="2" key="1">
    <citation type="journal article" date="2017" name="Nat. Commun.">
        <title>The North American bullfrog draft genome provides insight into hormonal regulation of long noncoding RNA.</title>
        <authorList>
            <person name="Hammond S.A."/>
            <person name="Warren R.L."/>
            <person name="Vandervalk B.P."/>
            <person name="Kucuk E."/>
            <person name="Khan H."/>
            <person name="Gibb E.A."/>
            <person name="Pandoh P."/>
            <person name="Kirk H."/>
            <person name="Zhao Y."/>
            <person name="Jones M."/>
            <person name="Mungall A.J."/>
            <person name="Coope R."/>
            <person name="Pleasance S."/>
            <person name="Moore R.A."/>
            <person name="Holt R.A."/>
            <person name="Round J.M."/>
            <person name="Ohora S."/>
            <person name="Walle B.V."/>
            <person name="Veldhoen N."/>
            <person name="Helbing C.C."/>
            <person name="Birol I."/>
        </authorList>
    </citation>
    <scope>NUCLEOTIDE SEQUENCE [LARGE SCALE GENOMIC DNA]</scope>
</reference>
<accession>A0A2G9R5B8</accession>
<dbReference type="EMBL" id="KV980227">
    <property type="protein sequence ID" value="PIO23067.1"/>
    <property type="molecule type" value="Genomic_DNA"/>
</dbReference>